<evidence type="ECO:0000313" key="2">
    <source>
        <dbReference type="EMBL" id="GIF08452.1"/>
    </source>
</evidence>
<feature type="region of interest" description="Disordered" evidence="1">
    <location>
        <begin position="63"/>
        <end position="100"/>
    </location>
</feature>
<organism evidence="2 3">
    <name type="scientific">Actinoplanes siamensis</name>
    <dbReference type="NCBI Taxonomy" id="1223317"/>
    <lineage>
        <taxon>Bacteria</taxon>
        <taxon>Bacillati</taxon>
        <taxon>Actinomycetota</taxon>
        <taxon>Actinomycetes</taxon>
        <taxon>Micromonosporales</taxon>
        <taxon>Micromonosporaceae</taxon>
        <taxon>Actinoplanes</taxon>
    </lineage>
</organism>
<name>A0A919TN80_9ACTN</name>
<keyword evidence="3" id="KW-1185">Reference proteome</keyword>
<evidence type="ECO:0000256" key="1">
    <source>
        <dbReference type="SAM" id="MobiDB-lite"/>
    </source>
</evidence>
<proteinExistence type="predicted"/>
<dbReference type="Proteomes" id="UP000629619">
    <property type="component" value="Unassembled WGS sequence"/>
</dbReference>
<comment type="caution">
    <text evidence="2">The sequence shown here is derived from an EMBL/GenBank/DDBJ whole genome shotgun (WGS) entry which is preliminary data.</text>
</comment>
<gene>
    <name evidence="2" type="ORF">Asi03nite_59900</name>
</gene>
<reference evidence="2" key="1">
    <citation type="submission" date="2021-01" db="EMBL/GenBank/DDBJ databases">
        <title>Whole genome shotgun sequence of Actinoplanes siamensis NBRC 109076.</title>
        <authorList>
            <person name="Komaki H."/>
            <person name="Tamura T."/>
        </authorList>
    </citation>
    <scope>NUCLEOTIDE SEQUENCE</scope>
    <source>
        <strain evidence="2">NBRC 109076</strain>
    </source>
</reference>
<sequence length="100" mass="10837">MGGAQTKLRRFVSRFGFGWHADGTGLVGKYPRARWVERAVAWVMAGRRAWTCQGCEGWCSSVPTRTRGRAPARAAGSPHPPRGGDPTTPGLPHQLLSEPV</sequence>
<evidence type="ECO:0000313" key="3">
    <source>
        <dbReference type="Proteomes" id="UP000629619"/>
    </source>
</evidence>
<dbReference type="AlphaFoldDB" id="A0A919TN80"/>
<dbReference type="EMBL" id="BOMW01000063">
    <property type="protein sequence ID" value="GIF08452.1"/>
    <property type="molecule type" value="Genomic_DNA"/>
</dbReference>
<protein>
    <submittedName>
        <fullName evidence="2">Uncharacterized protein</fullName>
    </submittedName>
</protein>
<accession>A0A919TN80</accession>